<evidence type="ECO:0000313" key="2">
    <source>
        <dbReference type="EMBL" id="OWZ16173.1"/>
    </source>
</evidence>
<dbReference type="GO" id="GO:0005634">
    <property type="term" value="C:nucleus"/>
    <property type="evidence" value="ECO:0007669"/>
    <property type="project" value="TreeGrafter"/>
</dbReference>
<dbReference type="SUPFAM" id="SSF53098">
    <property type="entry name" value="Ribonuclease H-like"/>
    <property type="match status" value="1"/>
</dbReference>
<evidence type="ECO:0000259" key="1">
    <source>
        <dbReference type="Pfam" id="PF04937"/>
    </source>
</evidence>
<sequence>MRHSVINLINEQVYVSLVTDGWSDHTAAYLAGEIDKVIAEIQHETTTRVVAVVTDNAQNMRSASGRIPFQRPNTVNGGCSAHVLHLLMQDVCRFPAIRAIQTRAVALTRFSFQHGMRELGSKTRTLVLPVPTRWYSVFTCLRNVVNSQEILENYFLVLTTRHFVVAIGLQHPPERNYAT</sequence>
<evidence type="ECO:0000313" key="3">
    <source>
        <dbReference type="Proteomes" id="UP000198211"/>
    </source>
</evidence>
<dbReference type="Pfam" id="PF04937">
    <property type="entry name" value="DUF659"/>
    <property type="match status" value="1"/>
</dbReference>
<protein>
    <recommendedName>
        <fullName evidence="1">DUF659 domain-containing protein</fullName>
    </recommendedName>
</protein>
<dbReference type="PANTHER" id="PTHR46169">
    <property type="entry name" value="DNA REPLICATION-RELATED ELEMENT FACTOR, ISOFORM A"/>
    <property type="match status" value="1"/>
</dbReference>
<accession>A0A225WEL2</accession>
<dbReference type="GO" id="GO:0006357">
    <property type="term" value="P:regulation of transcription by RNA polymerase II"/>
    <property type="evidence" value="ECO:0007669"/>
    <property type="project" value="TreeGrafter"/>
</dbReference>
<dbReference type="InterPro" id="IPR007021">
    <property type="entry name" value="DUF659"/>
</dbReference>
<comment type="caution">
    <text evidence="2">The sequence shown here is derived from an EMBL/GenBank/DDBJ whole genome shotgun (WGS) entry which is preliminary data.</text>
</comment>
<reference evidence="3" key="1">
    <citation type="submission" date="2017-03" db="EMBL/GenBank/DDBJ databases">
        <title>Phytopthora megakarya and P. palmivora, two closely related causual agents of cacao black pod achieved similar genome size and gene model numbers by different mechanisms.</title>
        <authorList>
            <person name="Ali S."/>
            <person name="Shao J."/>
            <person name="Larry D.J."/>
            <person name="Kronmiller B."/>
            <person name="Shen D."/>
            <person name="Strem M.D."/>
            <person name="Melnick R.L."/>
            <person name="Guiltinan M.J."/>
            <person name="Tyler B.M."/>
            <person name="Meinhardt L.W."/>
            <person name="Bailey B.A."/>
        </authorList>
    </citation>
    <scope>NUCLEOTIDE SEQUENCE [LARGE SCALE GENOMIC DNA]</scope>
    <source>
        <strain evidence="3">zdho120</strain>
    </source>
</reference>
<feature type="domain" description="DUF659" evidence="1">
    <location>
        <begin position="25"/>
        <end position="104"/>
    </location>
</feature>
<name>A0A225WEL2_9STRA</name>
<dbReference type="InterPro" id="IPR012337">
    <property type="entry name" value="RNaseH-like_sf"/>
</dbReference>
<gene>
    <name evidence="2" type="ORF">PHMEG_00010072</name>
</gene>
<keyword evidence="3" id="KW-1185">Reference proteome</keyword>
<dbReference type="PANTHER" id="PTHR46169:SF29">
    <property type="entry name" value="DNA REPLICATION-RELATED ELEMENT FACTOR, ISOFORM A"/>
    <property type="match status" value="1"/>
</dbReference>
<proteinExistence type="predicted"/>
<dbReference type="InterPro" id="IPR052717">
    <property type="entry name" value="Vacuolar_transposase_reg"/>
</dbReference>
<dbReference type="AlphaFoldDB" id="A0A225WEL2"/>
<dbReference type="EMBL" id="NBNE01000982">
    <property type="protein sequence ID" value="OWZ16173.1"/>
    <property type="molecule type" value="Genomic_DNA"/>
</dbReference>
<dbReference type="Proteomes" id="UP000198211">
    <property type="component" value="Unassembled WGS sequence"/>
</dbReference>
<dbReference type="OrthoDB" id="89797at2759"/>
<organism evidence="2 3">
    <name type="scientific">Phytophthora megakarya</name>
    <dbReference type="NCBI Taxonomy" id="4795"/>
    <lineage>
        <taxon>Eukaryota</taxon>
        <taxon>Sar</taxon>
        <taxon>Stramenopiles</taxon>
        <taxon>Oomycota</taxon>
        <taxon>Peronosporomycetes</taxon>
        <taxon>Peronosporales</taxon>
        <taxon>Peronosporaceae</taxon>
        <taxon>Phytophthora</taxon>
    </lineage>
</organism>